<proteinExistence type="predicted"/>
<dbReference type="PANTHER" id="PTHR21310:SF15">
    <property type="entry name" value="AMINOGLYCOSIDE PHOSPHOTRANSFERASE DOMAIN-CONTAINING PROTEIN"/>
    <property type="match status" value="1"/>
</dbReference>
<dbReference type="SUPFAM" id="SSF56112">
    <property type="entry name" value="Protein kinase-like (PK-like)"/>
    <property type="match status" value="1"/>
</dbReference>
<reference evidence="1 2" key="1">
    <citation type="submission" date="2017-12" db="EMBL/GenBank/DDBJ databases">
        <authorList>
            <consortium name="DOE Joint Genome Institute"/>
            <person name="Haridas S."/>
            <person name="Kjaerbolling I."/>
            <person name="Vesth T.C."/>
            <person name="Frisvad J.C."/>
            <person name="Nybo J.L."/>
            <person name="Theobald S."/>
            <person name="Kuo A."/>
            <person name="Bowyer P."/>
            <person name="Matsuda Y."/>
            <person name="Mondo S."/>
            <person name="Lyhne E.K."/>
            <person name="Kogle M.E."/>
            <person name="Clum A."/>
            <person name="Lipzen A."/>
            <person name="Salamov A."/>
            <person name="Ngan C.Y."/>
            <person name="Daum C."/>
            <person name="Chiniquy J."/>
            <person name="Barry K."/>
            <person name="LaButti K."/>
            <person name="Simmons B.A."/>
            <person name="Magnuson J.K."/>
            <person name="Mortensen U.H."/>
            <person name="Larsen T.O."/>
            <person name="Grigoriev I.V."/>
            <person name="Baker S.E."/>
            <person name="Andersen M.R."/>
            <person name="Nordberg H.P."/>
            <person name="Cantor M.N."/>
            <person name="Hua S.X."/>
        </authorList>
    </citation>
    <scope>NUCLEOTIDE SEQUENCE [LARGE SCALE GENOMIC DNA]</scope>
    <source>
        <strain evidence="1 2">CBS 102.13</strain>
    </source>
</reference>
<keyword evidence="2" id="KW-1185">Reference proteome</keyword>
<dbReference type="InterPro" id="IPR011009">
    <property type="entry name" value="Kinase-like_dom_sf"/>
</dbReference>
<dbReference type="InterPro" id="IPR051678">
    <property type="entry name" value="AGP_Transferase"/>
</dbReference>
<gene>
    <name evidence="1" type="ORF">BDW47DRAFT_120689</name>
</gene>
<dbReference type="GeneID" id="36522686"/>
<protein>
    <recommendedName>
        <fullName evidence="3">Aminoglycoside phosphotransferase domain-containing protein</fullName>
    </recommendedName>
</protein>
<dbReference type="EMBL" id="KZ559187">
    <property type="protein sequence ID" value="PLB34075.1"/>
    <property type="molecule type" value="Genomic_DNA"/>
</dbReference>
<evidence type="ECO:0000313" key="2">
    <source>
        <dbReference type="Proteomes" id="UP000234585"/>
    </source>
</evidence>
<dbReference type="AlphaFoldDB" id="A0A2I2F0C3"/>
<organism evidence="1 2">
    <name type="scientific">Aspergillus candidus</name>
    <dbReference type="NCBI Taxonomy" id="41067"/>
    <lineage>
        <taxon>Eukaryota</taxon>
        <taxon>Fungi</taxon>
        <taxon>Dikarya</taxon>
        <taxon>Ascomycota</taxon>
        <taxon>Pezizomycotina</taxon>
        <taxon>Eurotiomycetes</taxon>
        <taxon>Eurotiomycetidae</taxon>
        <taxon>Eurotiales</taxon>
        <taxon>Aspergillaceae</taxon>
        <taxon>Aspergillus</taxon>
        <taxon>Aspergillus subgen. Circumdati</taxon>
    </lineage>
</organism>
<accession>A0A2I2F0C3</accession>
<dbReference type="OrthoDB" id="5327538at2759"/>
<dbReference type="PANTHER" id="PTHR21310">
    <property type="entry name" value="AMINOGLYCOSIDE PHOSPHOTRANSFERASE-RELATED-RELATED"/>
    <property type="match status" value="1"/>
</dbReference>
<dbReference type="STRING" id="41067.A0A2I2F0C3"/>
<name>A0A2I2F0C3_ASPCN</name>
<evidence type="ECO:0000313" key="1">
    <source>
        <dbReference type="EMBL" id="PLB34075.1"/>
    </source>
</evidence>
<sequence length="380" mass="43809">MPMDSKPDIFTYADFNLQALCRQASALRQGISCACNPDQRPASGTSEAAILRYLKVHSDIPVPEVYNYCTSPNNDIGIPFIFMSKASEYEIFKVKECLSRGHMLHEQYSLDIPRGPFTSEAGFYDSLGSAFSGHTEILPLSHHCFIAPVPRRDDYQSSMQYKSAVNLWNDFMAVRNKINSSDNRLDYIIIGNALHDIVRRINLPAVDPESFPLCHADLSVNNIFINKDYNITCIINWAFTSTVPESLLLAAPDGFITAVSKLVEETDHDFFTTVWHFIYGYKKELGQYFLQQRHSPHYMKLYNKVRKEDQAPSKVEKDEKDYFQNKDFQNTIAKKLTFVSEWNTQYTANNPPRLRKDMFVASPTLWKWIQQAMQDWEDMP</sequence>
<evidence type="ECO:0008006" key="3">
    <source>
        <dbReference type="Google" id="ProtNLM"/>
    </source>
</evidence>
<dbReference type="RefSeq" id="XP_024668087.1">
    <property type="nucleotide sequence ID" value="XM_024815526.1"/>
</dbReference>
<dbReference type="Proteomes" id="UP000234585">
    <property type="component" value="Unassembled WGS sequence"/>
</dbReference>